<dbReference type="PANTHER" id="PTHR36251:SF2">
    <property type="entry name" value="GIFSY-2 PROPHAGE HOST SPECIFICITY PROTEIN J, PHAGE LAMBDA"/>
    <property type="match status" value="1"/>
</dbReference>
<dbReference type="InterPro" id="IPR053171">
    <property type="entry name" value="Viral_Tip_Attach_Protein"/>
</dbReference>
<dbReference type="PANTHER" id="PTHR36251">
    <property type="entry name" value="FELS-1 PROPHAGE HOST SPECIFICITY PROTEIN-RELATED"/>
    <property type="match status" value="1"/>
</dbReference>
<feature type="non-terminal residue" evidence="1">
    <location>
        <position position="113"/>
    </location>
</feature>
<accession>A0AAW8AQA1</accession>
<gene>
    <name evidence="1" type="ORF">Q6294_28975</name>
</gene>
<organism evidence="1 2">
    <name type="scientific">Klebsiella pneumoniae</name>
    <dbReference type="NCBI Taxonomy" id="573"/>
    <lineage>
        <taxon>Bacteria</taxon>
        <taxon>Pseudomonadati</taxon>
        <taxon>Pseudomonadota</taxon>
        <taxon>Gammaproteobacteria</taxon>
        <taxon>Enterobacterales</taxon>
        <taxon>Enterobacteriaceae</taxon>
        <taxon>Klebsiella/Raoultella group</taxon>
        <taxon>Klebsiella</taxon>
        <taxon>Klebsiella pneumoniae complex</taxon>
    </lineage>
</organism>
<protein>
    <submittedName>
        <fullName evidence="1">Phage tail protein</fullName>
    </submittedName>
</protein>
<dbReference type="EMBL" id="JAUUIA010000158">
    <property type="protein sequence ID" value="MDP0970986.1"/>
    <property type="molecule type" value="Genomic_DNA"/>
</dbReference>
<dbReference type="Proteomes" id="UP001244490">
    <property type="component" value="Unassembled WGS sequence"/>
</dbReference>
<dbReference type="RefSeq" id="WP_305202214.1">
    <property type="nucleotide sequence ID" value="NZ_JAUUIA010000158.1"/>
</dbReference>
<evidence type="ECO:0000313" key="1">
    <source>
        <dbReference type="EMBL" id="MDP0970986.1"/>
    </source>
</evidence>
<feature type="non-terminal residue" evidence="1">
    <location>
        <position position="1"/>
    </location>
</feature>
<proteinExistence type="predicted"/>
<reference evidence="1" key="1">
    <citation type="submission" date="2023-07" db="EMBL/GenBank/DDBJ databases">
        <authorList>
            <person name="Peng Z."/>
        </authorList>
    </citation>
    <scope>NUCLEOTIDE SEQUENCE</scope>
    <source>
        <strain evidence="1">KP219</strain>
    </source>
</reference>
<evidence type="ECO:0000313" key="2">
    <source>
        <dbReference type="Proteomes" id="UP001244490"/>
    </source>
</evidence>
<sequence length="113" mass="12655">SNPAWILFDLLTNARYGLGKFVSESMIDLGQLYQIGRYCDEEVDDGFGGKEKRFAINTQITSRQDAYRLIQDIAGAFRGMVFWAGAMVNIMQDSPSDPVMLFTNANVKDGLFT</sequence>
<name>A0AAW8AQA1_KLEPN</name>
<comment type="caution">
    <text evidence="1">The sequence shown here is derived from an EMBL/GenBank/DDBJ whole genome shotgun (WGS) entry which is preliminary data.</text>
</comment>
<dbReference type="AlphaFoldDB" id="A0AAW8AQA1"/>